<organism evidence="1 2">
    <name type="scientific">Promicromonospora iranensis</name>
    <dbReference type="NCBI Taxonomy" id="1105144"/>
    <lineage>
        <taxon>Bacteria</taxon>
        <taxon>Bacillati</taxon>
        <taxon>Actinomycetota</taxon>
        <taxon>Actinomycetes</taxon>
        <taxon>Micrococcales</taxon>
        <taxon>Promicromonosporaceae</taxon>
        <taxon>Promicromonospora</taxon>
    </lineage>
</organism>
<protein>
    <submittedName>
        <fullName evidence="1">Uncharacterized protein</fullName>
    </submittedName>
</protein>
<reference evidence="1 2" key="1">
    <citation type="submission" date="2023-07" db="EMBL/GenBank/DDBJ databases">
        <title>Sequencing the genomes of 1000 actinobacteria strains.</title>
        <authorList>
            <person name="Klenk H.-P."/>
        </authorList>
    </citation>
    <scope>NUCLEOTIDE SEQUENCE [LARGE SCALE GENOMIC DNA]</scope>
    <source>
        <strain evidence="1 2">DSM 45554</strain>
    </source>
</reference>
<proteinExistence type="predicted"/>
<keyword evidence="2" id="KW-1185">Reference proteome</keyword>
<dbReference type="RefSeq" id="WP_274997267.1">
    <property type="nucleotide sequence ID" value="NZ_JAJQQP010000015.1"/>
</dbReference>
<dbReference type="EMBL" id="JAVDYE010000001">
    <property type="protein sequence ID" value="MDR7385201.1"/>
    <property type="molecule type" value="Genomic_DNA"/>
</dbReference>
<evidence type="ECO:0000313" key="1">
    <source>
        <dbReference type="EMBL" id="MDR7385201.1"/>
    </source>
</evidence>
<gene>
    <name evidence="1" type="ORF">J2S48_004716</name>
</gene>
<accession>A0ABU2CV88</accession>
<name>A0ABU2CV88_9MICO</name>
<comment type="caution">
    <text evidence="1">The sequence shown here is derived from an EMBL/GenBank/DDBJ whole genome shotgun (WGS) entry which is preliminary data.</text>
</comment>
<evidence type="ECO:0000313" key="2">
    <source>
        <dbReference type="Proteomes" id="UP001183585"/>
    </source>
</evidence>
<sequence length="693" mass="71236">MLPYRIDQAQVKDIATGNLRPELVGHELQIVVRDTTTPFPIYDETEAVIPDSIVIVTPNIATPTVWIDTDTPADLYLDWYDISSGTRGPVNFEAVLRDSAQNAATSAEASATSASTSAAASTAAASDVGALRQWVDLGITTRNCVPDPRATTGAFWMRATGGAATETMVTGATDGPVLPDGTRVTTYARYVIESVSTGNVTFGTANFTVPLVLSGKSVALAIYVRSSAAVPSISVRKDSYLDGVAAGGAQGALSSSLAANAWERRSGVVTNHADFNEIRVAAQFPAGSQSVGQVIDVTCALVSIDQAAVPDHFDGDSPSTTYVGNRWVGTPNASVSEHIEMKFVRSVNGEGPDASGNVVIPTSGTGVSKHGDLSGLGNDDHPQYLTQARGDMRYYQRAAVDTAIATSAASTLQKARDRAGHYGAQPISSITGLQAELDELANGGGGGNILLLNETDPVPVSTPAWTLVARSAGTPPPEPVTAAQVVTSTMTSARGEGGTAALAVPAGTVVGDLLVAVVTTSITGGAITPPAGWVTLQRLSTFGDYRATGIYGFPVTGTVPTEAQLFPITNGRYVSAMFRVTSADLATPVLVNGTDCTRNGSDMIVPALPGSAGALVLSVTNLNGPTPNALIPVNVGTLTKIFEQGNVDGTDATRTTLTLAMVTTTTDLAQHLVTAASSVASGASQVVAIRTAT</sequence>
<dbReference type="Proteomes" id="UP001183585">
    <property type="component" value="Unassembled WGS sequence"/>
</dbReference>